<dbReference type="Pfam" id="PF13041">
    <property type="entry name" value="PPR_2"/>
    <property type="match status" value="1"/>
</dbReference>
<accession>A0AAW2CF15</accession>
<gene>
    <name evidence="3" type="ORF">SO802_020794</name>
</gene>
<dbReference type="PANTHER" id="PTHR47926:SF391">
    <property type="entry name" value="TETRATRICOPEPTIDE-LIKE HELICAL DOMAIN SUPERFAMILY"/>
    <property type="match status" value="1"/>
</dbReference>
<dbReference type="AlphaFoldDB" id="A0AAW2CF15"/>
<organism evidence="3 4">
    <name type="scientific">Lithocarpus litseifolius</name>
    <dbReference type="NCBI Taxonomy" id="425828"/>
    <lineage>
        <taxon>Eukaryota</taxon>
        <taxon>Viridiplantae</taxon>
        <taxon>Streptophyta</taxon>
        <taxon>Embryophyta</taxon>
        <taxon>Tracheophyta</taxon>
        <taxon>Spermatophyta</taxon>
        <taxon>Magnoliopsida</taxon>
        <taxon>eudicotyledons</taxon>
        <taxon>Gunneridae</taxon>
        <taxon>Pentapetalae</taxon>
        <taxon>rosids</taxon>
        <taxon>fabids</taxon>
        <taxon>Fagales</taxon>
        <taxon>Fagaceae</taxon>
        <taxon>Lithocarpus</taxon>
    </lineage>
</organism>
<dbReference type="PANTHER" id="PTHR47926">
    <property type="entry name" value="PENTATRICOPEPTIDE REPEAT-CONTAINING PROTEIN"/>
    <property type="match status" value="1"/>
</dbReference>
<sequence>MITVITRLNTNLVAPLCFRGKAIQLPFPLPFSKLNLSSLSTNSATKTVSPNNFAFKKEQRVMSLFKRCSTMKDLKQIHAHIILTGLYQNLYVIGKIIVFCAVSEHGNMDYAVLVFDKIENPDGFLWNTMIRGFVKTNQPEKAFEFYKRMQEKGEVADNFTFSFLLKFCGQLGTVMLGKTDTL</sequence>
<dbReference type="NCBIfam" id="TIGR00756">
    <property type="entry name" value="PPR"/>
    <property type="match status" value="1"/>
</dbReference>
<keyword evidence="1" id="KW-0677">Repeat</keyword>
<dbReference type="InterPro" id="IPR011990">
    <property type="entry name" value="TPR-like_helical_dom_sf"/>
</dbReference>
<dbReference type="Gene3D" id="1.25.40.10">
    <property type="entry name" value="Tetratricopeptide repeat domain"/>
    <property type="match status" value="1"/>
</dbReference>
<keyword evidence="4" id="KW-1185">Reference proteome</keyword>
<protein>
    <recommendedName>
        <fullName evidence="5">Pentatricopeptide repeat-containing protein</fullName>
    </recommendedName>
</protein>
<dbReference type="PROSITE" id="PS51375">
    <property type="entry name" value="PPR"/>
    <property type="match status" value="1"/>
</dbReference>
<proteinExistence type="predicted"/>
<reference evidence="3 4" key="1">
    <citation type="submission" date="2024-01" db="EMBL/GenBank/DDBJ databases">
        <title>A telomere-to-telomere, gap-free genome of sweet tea (Lithocarpus litseifolius).</title>
        <authorList>
            <person name="Zhou J."/>
        </authorList>
    </citation>
    <scope>NUCLEOTIDE SEQUENCE [LARGE SCALE GENOMIC DNA]</scope>
    <source>
        <strain evidence="3">Zhou-2022a</strain>
        <tissue evidence="3">Leaf</tissue>
    </source>
</reference>
<name>A0AAW2CF15_9ROSI</name>
<evidence type="ECO:0000313" key="3">
    <source>
        <dbReference type="EMBL" id="KAK9996108.1"/>
    </source>
</evidence>
<dbReference type="InterPro" id="IPR046960">
    <property type="entry name" value="PPR_At4g14850-like_plant"/>
</dbReference>
<comment type="caution">
    <text evidence="3">The sequence shown here is derived from an EMBL/GenBank/DDBJ whole genome shotgun (WGS) entry which is preliminary data.</text>
</comment>
<evidence type="ECO:0000256" key="2">
    <source>
        <dbReference type="PROSITE-ProRule" id="PRU00708"/>
    </source>
</evidence>
<dbReference type="Proteomes" id="UP001459277">
    <property type="component" value="Unassembled WGS sequence"/>
</dbReference>
<dbReference type="EMBL" id="JAZDWU010000007">
    <property type="protein sequence ID" value="KAK9996108.1"/>
    <property type="molecule type" value="Genomic_DNA"/>
</dbReference>
<evidence type="ECO:0000256" key="1">
    <source>
        <dbReference type="ARBA" id="ARBA00022737"/>
    </source>
</evidence>
<dbReference type="FunFam" id="1.25.40.10:FF:001095">
    <property type="entry name" value="Pentatricopeptide repeat-containing protein At2g34400"/>
    <property type="match status" value="1"/>
</dbReference>
<feature type="repeat" description="PPR" evidence="2">
    <location>
        <begin position="122"/>
        <end position="156"/>
    </location>
</feature>
<dbReference type="GO" id="GO:0003723">
    <property type="term" value="F:RNA binding"/>
    <property type="evidence" value="ECO:0007669"/>
    <property type="project" value="InterPro"/>
</dbReference>
<evidence type="ECO:0008006" key="5">
    <source>
        <dbReference type="Google" id="ProtNLM"/>
    </source>
</evidence>
<dbReference type="InterPro" id="IPR002885">
    <property type="entry name" value="PPR_rpt"/>
</dbReference>
<evidence type="ECO:0000313" key="4">
    <source>
        <dbReference type="Proteomes" id="UP001459277"/>
    </source>
</evidence>
<dbReference type="GO" id="GO:0009451">
    <property type="term" value="P:RNA modification"/>
    <property type="evidence" value="ECO:0007669"/>
    <property type="project" value="InterPro"/>
</dbReference>